<comment type="caution">
    <text evidence="2">The sequence shown here is derived from an EMBL/GenBank/DDBJ whole genome shotgun (WGS) entry which is preliminary data.</text>
</comment>
<feature type="transmembrane region" description="Helical" evidence="1">
    <location>
        <begin position="12"/>
        <end position="37"/>
    </location>
</feature>
<dbReference type="Proteomes" id="UP000689195">
    <property type="component" value="Unassembled WGS sequence"/>
</dbReference>
<reference evidence="2" key="1">
    <citation type="submission" date="2021-01" db="EMBL/GenBank/DDBJ databases">
        <authorList>
            <consortium name="Genoscope - CEA"/>
            <person name="William W."/>
        </authorList>
    </citation>
    <scope>NUCLEOTIDE SEQUENCE</scope>
</reference>
<keyword evidence="3" id="KW-1185">Reference proteome</keyword>
<name>A0A8S1U802_9CILI</name>
<proteinExistence type="predicted"/>
<keyword evidence="1" id="KW-0472">Membrane</keyword>
<keyword evidence="1" id="KW-0812">Transmembrane</keyword>
<evidence type="ECO:0000256" key="1">
    <source>
        <dbReference type="SAM" id="Phobius"/>
    </source>
</evidence>
<keyword evidence="1" id="KW-1133">Transmembrane helix</keyword>
<organism evidence="2 3">
    <name type="scientific">Paramecium pentaurelia</name>
    <dbReference type="NCBI Taxonomy" id="43138"/>
    <lineage>
        <taxon>Eukaryota</taxon>
        <taxon>Sar</taxon>
        <taxon>Alveolata</taxon>
        <taxon>Ciliophora</taxon>
        <taxon>Intramacronucleata</taxon>
        <taxon>Oligohymenophorea</taxon>
        <taxon>Peniculida</taxon>
        <taxon>Parameciidae</taxon>
        <taxon>Paramecium</taxon>
    </lineage>
</organism>
<protein>
    <submittedName>
        <fullName evidence="2">Uncharacterized protein</fullName>
    </submittedName>
</protein>
<accession>A0A8S1U802</accession>
<dbReference type="AlphaFoldDB" id="A0A8S1U802"/>
<evidence type="ECO:0000313" key="2">
    <source>
        <dbReference type="EMBL" id="CAD8160868.1"/>
    </source>
</evidence>
<dbReference type="EMBL" id="CAJJDO010000035">
    <property type="protein sequence ID" value="CAD8160868.1"/>
    <property type="molecule type" value="Genomic_DNA"/>
</dbReference>
<sequence>MLMQYAKVGSLYQKLIMIGLSSRLFSLICNEICSNILCFFIQYIYQFLILVTRMIVLSTLKQYNSYRSKINILDQFARFKIYYQKTMSAKVGYNKQRDTLCGTVYYMAPEINYQNEWQYNTQVIKECG</sequence>
<evidence type="ECO:0000313" key="3">
    <source>
        <dbReference type="Proteomes" id="UP000689195"/>
    </source>
</evidence>
<gene>
    <name evidence="2" type="ORF">PPENT_87.1.T0350212</name>
</gene>